<evidence type="ECO:0000256" key="4">
    <source>
        <dbReference type="ARBA" id="ARBA00023136"/>
    </source>
</evidence>
<evidence type="ECO:0000256" key="1">
    <source>
        <dbReference type="ARBA" id="ARBA00004141"/>
    </source>
</evidence>
<evidence type="ECO:0000313" key="7">
    <source>
        <dbReference type="Proteomes" id="UP000784294"/>
    </source>
</evidence>
<dbReference type="AlphaFoldDB" id="A0A448XGZ7"/>
<name>A0A448XGZ7_9PLAT</name>
<proteinExistence type="predicted"/>
<comment type="subcellular location">
    <subcellularLocation>
        <location evidence="1">Membrane</location>
        <topology evidence="1">Multi-pass membrane protein</topology>
    </subcellularLocation>
</comment>
<evidence type="ECO:0000313" key="6">
    <source>
        <dbReference type="EMBL" id="VEL36573.1"/>
    </source>
</evidence>
<feature type="transmembrane region" description="Helical" evidence="5">
    <location>
        <begin position="7"/>
        <end position="26"/>
    </location>
</feature>
<dbReference type="Proteomes" id="UP000784294">
    <property type="component" value="Unassembled WGS sequence"/>
</dbReference>
<reference evidence="6" key="1">
    <citation type="submission" date="2018-11" db="EMBL/GenBank/DDBJ databases">
        <authorList>
            <consortium name="Pathogen Informatics"/>
        </authorList>
    </citation>
    <scope>NUCLEOTIDE SEQUENCE</scope>
</reference>
<feature type="transmembrane region" description="Helical" evidence="5">
    <location>
        <begin position="181"/>
        <end position="202"/>
    </location>
</feature>
<evidence type="ECO:0000256" key="3">
    <source>
        <dbReference type="ARBA" id="ARBA00022989"/>
    </source>
</evidence>
<comment type="caution">
    <text evidence="6">The sequence shown here is derived from an EMBL/GenBank/DDBJ whole genome shotgun (WGS) entry which is preliminary data.</text>
</comment>
<keyword evidence="3 5" id="KW-1133">Transmembrane helix</keyword>
<organism evidence="6 7">
    <name type="scientific">Protopolystoma xenopodis</name>
    <dbReference type="NCBI Taxonomy" id="117903"/>
    <lineage>
        <taxon>Eukaryota</taxon>
        <taxon>Metazoa</taxon>
        <taxon>Spiralia</taxon>
        <taxon>Lophotrochozoa</taxon>
        <taxon>Platyhelminthes</taxon>
        <taxon>Monogenea</taxon>
        <taxon>Polyopisthocotylea</taxon>
        <taxon>Polystomatidea</taxon>
        <taxon>Polystomatidae</taxon>
        <taxon>Protopolystoma</taxon>
    </lineage>
</organism>
<gene>
    <name evidence="6" type="ORF">PXEA_LOCUS30013</name>
</gene>
<feature type="transmembrane region" description="Helical" evidence="5">
    <location>
        <begin position="153"/>
        <end position="175"/>
    </location>
</feature>
<evidence type="ECO:0000256" key="2">
    <source>
        <dbReference type="ARBA" id="ARBA00022692"/>
    </source>
</evidence>
<keyword evidence="4 5" id="KW-0472">Membrane</keyword>
<keyword evidence="7" id="KW-1185">Reference proteome</keyword>
<dbReference type="GO" id="GO:0016020">
    <property type="term" value="C:membrane"/>
    <property type="evidence" value="ECO:0007669"/>
    <property type="project" value="UniProtKB-SubCell"/>
</dbReference>
<dbReference type="GO" id="GO:0004252">
    <property type="term" value="F:serine-type endopeptidase activity"/>
    <property type="evidence" value="ECO:0007669"/>
    <property type="project" value="TreeGrafter"/>
</dbReference>
<dbReference type="PANTHER" id="PTHR43066:SF21">
    <property type="entry name" value="UBIQUITIN-ASSOCIATED DOMAIN-CONTAINING PROTEIN 2"/>
    <property type="match status" value="1"/>
</dbReference>
<accession>A0A448XGZ7</accession>
<protein>
    <recommendedName>
        <fullName evidence="8">Peptidase S54 rhomboid domain-containing protein</fullName>
    </recommendedName>
</protein>
<sequence length="206" mass="23676">MKDKTTITKCCLACIVICSFILHLPFSKKRGFFVYDLDDMLLNYSFWRLIPSKLVFLDINDLIFGSLLLYYFRIFERRYGPRKFILCGHLYCIRIIYGFSAQACAAISTALELFMASVLRRFSFRYQILPSGPYSIIFPFFVPYFFEIPRVPVAYIVGIPITGKSFPYIFGLQVASSSPESMLVCLCGLVSCFVAPECLIVFTQSY</sequence>
<dbReference type="EMBL" id="CAAALY010252625">
    <property type="protein sequence ID" value="VEL36573.1"/>
    <property type="molecule type" value="Genomic_DNA"/>
</dbReference>
<evidence type="ECO:0008006" key="8">
    <source>
        <dbReference type="Google" id="ProtNLM"/>
    </source>
</evidence>
<dbReference type="InterPro" id="IPR035952">
    <property type="entry name" value="Rhomboid-like_sf"/>
</dbReference>
<feature type="transmembrane region" description="Helical" evidence="5">
    <location>
        <begin position="46"/>
        <end position="72"/>
    </location>
</feature>
<feature type="transmembrane region" description="Helical" evidence="5">
    <location>
        <begin position="84"/>
        <end position="108"/>
    </location>
</feature>
<evidence type="ECO:0000256" key="5">
    <source>
        <dbReference type="SAM" id="Phobius"/>
    </source>
</evidence>
<dbReference type="PANTHER" id="PTHR43066">
    <property type="entry name" value="RHOMBOID-RELATED PROTEIN"/>
    <property type="match status" value="1"/>
</dbReference>
<keyword evidence="2 5" id="KW-0812">Transmembrane</keyword>
<feature type="transmembrane region" description="Helical" evidence="5">
    <location>
        <begin position="128"/>
        <end position="146"/>
    </location>
</feature>
<dbReference type="OrthoDB" id="272778at2759"/>
<dbReference type="SUPFAM" id="SSF144091">
    <property type="entry name" value="Rhomboid-like"/>
    <property type="match status" value="1"/>
</dbReference>